<dbReference type="EMBL" id="MFZO01000019">
    <property type="protein sequence ID" value="OGK25075.1"/>
    <property type="molecule type" value="Genomic_DNA"/>
</dbReference>
<dbReference type="Gene3D" id="3.90.870.40">
    <property type="match status" value="1"/>
</dbReference>
<organism evidence="1 2">
    <name type="scientific">Candidatus Roizmanbacteria bacterium RIFCSPHIGHO2_02_FULL_38_11</name>
    <dbReference type="NCBI Taxonomy" id="1802039"/>
    <lineage>
        <taxon>Bacteria</taxon>
        <taxon>Candidatus Roizmaniibacteriota</taxon>
    </lineage>
</organism>
<dbReference type="SUPFAM" id="SSF55821">
    <property type="entry name" value="YrdC/RibB"/>
    <property type="match status" value="1"/>
</dbReference>
<dbReference type="AlphaFoldDB" id="A0A1F7H1R9"/>
<evidence type="ECO:0008006" key="3">
    <source>
        <dbReference type="Google" id="ProtNLM"/>
    </source>
</evidence>
<evidence type="ECO:0000313" key="2">
    <source>
        <dbReference type="Proteomes" id="UP000177913"/>
    </source>
</evidence>
<name>A0A1F7H1R9_9BACT</name>
<proteinExistence type="predicted"/>
<protein>
    <recommendedName>
        <fullName evidence="3">YrdC-like domain-containing protein</fullName>
    </recommendedName>
</protein>
<evidence type="ECO:0000313" key="1">
    <source>
        <dbReference type="EMBL" id="OGK25075.1"/>
    </source>
</evidence>
<accession>A0A1F7H1R9</accession>
<dbReference type="Proteomes" id="UP000177913">
    <property type="component" value="Unassembled WGS sequence"/>
</dbReference>
<dbReference type="InterPro" id="IPR017945">
    <property type="entry name" value="DHBP_synth_RibB-like_a/b_dom"/>
</dbReference>
<reference evidence="1 2" key="1">
    <citation type="journal article" date="2016" name="Nat. Commun.">
        <title>Thousands of microbial genomes shed light on interconnected biogeochemical processes in an aquifer system.</title>
        <authorList>
            <person name="Anantharaman K."/>
            <person name="Brown C.T."/>
            <person name="Hug L.A."/>
            <person name="Sharon I."/>
            <person name="Castelle C.J."/>
            <person name="Probst A.J."/>
            <person name="Thomas B.C."/>
            <person name="Singh A."/>
            <person name="Wilkins M.J."/>
            <person name="Karaoz U."/>
            <person name="Brodie E.L."/>
            <person name="Williams K.H."/>
            <person name="Hubbard S.S."/>
            <person name="Banfield J.F."/>
        </authorList>
    </citation>
    <scope>NUCLEOTIDE SEQUENCE [LARGE SCALE GENOMIC DNA]</scope>
</reference>
<gene>
    <name evidence="1" type="ORF">A3C25_03405</name>
</gene>
<comment type="caution">
    <text evidence="1">The sequence shown here is derived from an EMBL/GenBank/DDBJ whole genome shotgun (WGS) entry which is preliminary data.</text>
</comment>
<sequence>MTLVEPDTIRVLRHRRVEAVTPFRIGSLGNPSDRSYAAELIARGQPVAAQMFGVFGLWVRADDRIAIDRVRKAKRERTDGPAKPFATMISTPDFIKLIDFNAVDSKFAAMLRNGLELQRRIGALCHIRAPIKPYLVEQHDIPPLLLSYQGDQPIMQNLDPFGHSHMSNFIRAVQDRGIQFVGVTTLNDSENEPEIIEGGKASDRCQERGIELLLTDYSPRRDDIRGSFAILDISEILSWVRDGFVPANDIETILGLTVDRSRMKPSKYRKSSFPVLDIDLDPRLQRAKVLLHIKGLNSKEIERKIGNTLRALGKSTPVPIP</sequence>